<dbReference type="InterPro" id="IPR001907">
    <property type="entry name" value="ClpP"/>
</dbReference>
<dbReference type="CDD" id="cd07017">
    <property type="entry name" value="S14_ClpP_2"/>
    <property type="match status" value="1"/>
</dbReference>
<dbReference type="PRINTS" id="PR00127">
    <property type="entry name" value="CLPPROTEASEP"/>
</dbReference>
<evidence type="ECO:0000256" key="10">
    <source>
        <dbReference type="SAM" id="MobiDB-lite"/>
    </source>
</evidence>
<keyword evidence="2 7" id="KW-0963">Cytoplasm</keyword>
<evidence type="ECO:0000256" key="6">
    <source>
        <dbReference type="ARBA" id="ARBA00034021"/>
    </source>
</evidence>
<keyword evidence="4 7" id="KW-0378">Hydrolase</keyword>
<dbReference type="AlphaFoldDB" id="A0A7X0AVM4"/>
<keyword evidence="12" id="KW-1185">Reference proteome</keyword>
<dbReference type="Proteomes" id="UP000539175">
    <property type="component" value="Unassembled WGS sequence"/>
</dbReference>
<dbReference type="GO" id="GO:0006515">
    <property type="term" value="P:protein quality control for misfolded or incompletely synthesized proteins"/>
    <property type="evidence" value="ECO:0007669"/>
    <property type="project" value="TreeGrafter"/>
</dbReference>
<comment type="subunit">
    <text evidence="7">Fourteen ClpP subunits assemble into 2 heptameric rings which stack back to back to give a disk-like structure with a central cavity, resembling the structure of eukaryotic proteasomes.</text>
</comment>
<dbReference type="EMBL" id="JACIIZ010000002">
    <property type="protein sequence ID" value="MBB6250532.1"/>
    <property type="molecule type" value="Genomic_DNA"/>
</dbReference>
<dbReference type="PROSITE" id="PS00382">
    <property type="entry name" value="CLP_PROTEASE_HIS"/>
    <property type="match status" value="1"/>
</dbReference>
<feature type="active site" evidence="7 8">
    <location>
        <position position="155"/>
    </location>
</feature>
<dbReference type="PANTHER" id="PTHR10381">
    <property type="entry name" value="ATP-DEPENDENT CLP PROTEASE PROTEOLYTIC SUBUNIT"/>
    <property type="match status" value="1"/>
</dbReference>
<dbReference type="InterPro" id="IPR029045">
    <property type="entry name" value="ClpP/crotonase-like_dom_sf"/>
</dbReference>
<comment type="subcellular location">
    <subcellularLocation>
        <location evidence="7">Cytoplasm</location>
    </subcellularLocation>
</comment>
<evidence type="ECO:0000256" key="9">
    <source>
        <dbReference type="RuleBase" id="RU003567"/>
    </source>
</evidence>
<evidence type="ECO:0000256" key="2">
    <source>
        <dbReference type="ARBA" id="ARBA00022490"/>
    </source>
</evidence>
<dbReference type="GO" id="GO:0009368">
    <property type="term" value="C:endopeptidase Clp complex"/>
    <property type="evidence" value="ECO:0007669"/>
    <property type="project" value="TreeGrafter"/>
</dbReference>
<feature type="active site" description="Nucleophile" evidence="7">
    <location>
        <position position="130"/>
    </location>
</feature>
<evidence type="ECO:0000313" key="12">
    <source>
        <dbReference type="Proteomes" id="UP000539175"/>
    </source>
</evidence>
<evidence type="ECO:0000256" key="1">
    <source>
        <dbReference type="ARBA" id="ARBA00007039"/>
    </source>
</evidence>
<dbReference type="InterPro" id="IPR033135">
    <property type="entry name" value="ClpP_His_AS"/>
</dbReference>
<dbReference type="NCBIfam" id="NF009205">
    <property type="entry name" value="PRK12553.1"/>
    <property type="match status" value="1"/>
</dbReference>
<feature type="region of interest" description="Disordered" evidence="10">
    <location>
        <begin position="23"/>
        <end position="50"/>
    </location>
</feature>
<proteinExistence type="inferred from homology"/>
<keyword evidence="3 7" id="KW-0645">Protease</keyword>
<evidence type="ECO:0000256" key="5">
    <source>
        <dbReference type="ARBA" id="ARBA00022825"/>
    </source>
</evidence>
<comment type="function">
    <text evidence="7">Cleaves peptides in various proteins in a process that requires ATP hydrolysis. Has a chymotrypsin-like activity. Plays a major role in the degradation of misfolded proteins.</text>
</comment>
<dbReference type="GO" id="GO:0004252">
    <property type="term" value="F:serine-type endopeptidase activity"/>
    <property type="evidence" value="ECO:0007669"/>
    <property type="project" value="UniProtKB-UniRule"/>
</dbReference>
<evidence type="ECO:0000256" key="3">
    <source>
        <dbReference type="ARBA" id="ARBA00022670"/>
    </source>
</evidence>
<dbReference type="GO" id="GO:0004176">
    <property type="term" value="F:ATP-dependent peptidase activity"/>
    <property type="evidence" value="ECO:0007669"/>
    <property type="project" value="InterPro"/>
</dbReference>
<dbReference type="GO" id="GO:0051117">
    <property type="term" value="F:ATPase binding"/>
    <property type="evidence" value="ECO:0007669"/>
    <property type="project" value="TreeGrafter"/>
</dbReference>
<comment type="similarity">
    <text evidence="1 7 9">Belongs to the peptidase S14 family.</text>
</comment>
<comment type="catalytic activity">
    <reaction evidence="6 7 8">
        <text>Hydrolysis of proteins to small peptides in the presence of ATP and magnesium. alpha-casein is the usual test substrate. In the absence of ATP, only oligopeptides shorter than five residues are hydrolyzed (such as succinyl-Leu-Tyr-|-NHMec, and Leu-Tyr-Leu-|-Tyr-Trp, in which cleavage of the -Tyr-|-Leu- and -Tyr-|-Trp bonds also occurs).</text>
        <dbReference type="EC" id="3.4.21.92"/>
    </reaction>
</comment>
<dbReference type="RefSeq" id="WP_425491258.1">
    <property type="nucleotide sequence ID" value="NZ_JACIIZ010000002.1"/>
</dbReference>
<dbReference type="Pfam" id="PF00574">
    <property type="entry name" value="CLP_protease"/>
    <property type="match status" value="1"/>
</dbReference>
<evidence type="ECO:0000313" key="11">
    <source>
        <dbReference type="EMBL" id="MBB6250532.1"/>
    </source>
</evidence>
<dbReference type="GO" id="GO:0005737">
    <property type="term" value="C:cytoplasm"/>
    <property type="evidence" value="ECO:0007669"/>
    <property type="project" value="UniProtKB-SubCell"/>
</dbReference>
<dbReference type="HAMAP" id="MF_00444">
    <property type="entry name" value="ClpP"/>
    <property type="match status" value="1"/>
</dbReference>
<dbReference type="PANTHER" id="PTHR10381:SF70">
    <property type="entry name" value="ATP-DEPENDENT CLP PROTEASE PROTEOLYTIC SUBUNIT"/>
    <property type="match status" value="1"/>
</dbReference>
<comment type="caution">
    <text evidence="11">The sequence shown here is derived from an EMBL/GenBank/DDBJ whole genome shotgun (WGS) entry which is preliminary data.</text>
</comment>
<dbReference type="EC" id="3.4.21.92" evidence="7"/>
<gene>
    <name evidence="7" type="primary">clpP</name>
    <name evidence="11" type="ORF">FHS74_001073</name>
</gene>
<evidence type="ECO:0000256" key="8">
    <source>
        <dbReference type="PROSITE-ProRule" id="PRU10086"/>
    </source>
</evidence>
<dbReference type="Gene3D" id="3.90.226.10">
    <property type="entry name" value="2-enoyl-CoA Hydratase, Chain A, domain 1"/>
    <property type="match status" value="1"/>
</dbReference>
<sequence length="229" mass="25117">MGRRFGPSVLFVPMEILVTLPIRFDDEEPDDAPESAPEGGKEEKSKGAPFSPVAQSLFKSRTVLIFGEINQKIAESTIAQLLALAAEGDDPIRLVINSQGGHVESGDSIHDILQFIRPRVLVLGTGWVASAGAHIFLGAAKENRFCLPNTRFLIHQPMGGTGGQATDIAIEAREIVKMRKRLNTIMARETGQPLEKIELDTDRNFWMSAEEAKDYGIVTHIISKADQLK</sequence>
<keyword evidence="5 7" id="KW-0720">Serine protease</keyword>
<reference evidence="11 12" key="1">
    <citation type="submission" date="2020-08" db="EMBL/GenBank/DDBJ databases">
        <title>Genomic Encyclopedia of Type Strains, Phase IV (KMG-IV): sequencing the most valuable type-strain genomes for metagenomic binning, comparative biology and taxonomic classification.</title>
        <authorList>
            <person name="Goeker M."/>
        </authorList>
    </citation>
    <scope>NUCLEOTIDE SEQUENCE [LARGE SCALE GENOMIC DNA]</scope>
    <source>
        <strain evidence="11 12">DSM 22198</strain>
    </source>
</reference>
<dbReference type="InterPro" id="IPR023562">
    <property type="entry name" value="ClpP/TepA"/>
</dbReference>
<protein>
    <recommendedName>
        <fullName evidence="7 9">ATP-dependent Clp protease proteolytic subunit</fullName>
        <ecNumber evidence="7">3.4.21.92</ecNumber>
    </recommendedName>
    <alternativeName>
        <fullName evidence="7">Endopeptidase Clp</fullName>
    </alternativeName>
</protein>
<name>A0A7X0AVM4_9PROT</name>
<accession>A0A7X0AVM4</accession>
<evidence type="ECO:0000256" key="4">
    <source>
        <dbReference type="ARBA" id="ARBA00022801"/>
    </source>
</evidence>
<evidence type="ECO:0000256" key="7">
    <source>
        <dbReference type="HAMAP-Rule" id="MF_00444"/>
    </source>
</evidence>
<dbReference type="SUPFAM" id="SSF52096">
    <property type="entry name" value="ClpP/crotonase"/>
    <property type="match status" value="1"/>
</dbReference>
<organism evidence="11 12">
    <name type="scientific">Nitrospirillum iridis</name>
    <dbReference type="NCBI Taxonomy" id="765888"/>
    <lineage>
        <taxon>Bacteria</taxon>
        <taxon>Pseudomonadati</taxon>
        <taxon>Pseudomonadota</taxon>
        <taxon>Alphaproteobacteria</taxon>
        <taxon>Rhodospirillales</taxon>
        <taxon>Azospirillaceae</taxon>
        <taxon>Nitrospirillum</taxon>
    </lineage>
</organism>